<sequence>MTKRTESNAQRSLRKPTERSHKRRLMMEDLESRQLMAVLTDVPDQPASSNLPVYSTPRNVGSVIAFNYVEVENQATLGSNDFRSTAEFIPFGTGSGKQDTVDISGRSPVTNVSTNNSGFQTDFDTYSFDLVAGDIIDIATSGAAGEFAIQGPYGPTGLPLPGQPALTTSFASSNLVGGLSSPLQTTGNASGTFVTPQDGRYFLTVAAATQTTSYTVGLRAYRPTTESLAYGDAQILYLDWEGGFVDNNLFLDPTTVGLPNFGITIVPTIEESLGVLGLEAGDVATANAVATGVYDEVVEIFEELTNNSANGDFEVTGNAGEYAIRILNSRDAAHRQWYELNANDPRITRMIIGGTGADTGLVGALGQVDFVDVGNFDLSQTALFALDGFVAATAGTVISPASSRLDLTTQFLASVAAHEAAHMFGMIHTNNTNTTLSLGDTGGGLTDAFAQGLGNDGIFGTLDDVQPIFRNDFYADPTIRAGFSRIRETLTHVLSTGTTGGTNVAGTVFGDLNRDGRNVGETGIPGITVFIDRDGDGVFDDNEVSTLTNSTGGFTLPVTAAGATIAIVTPDGTSATTATSVTVSGTNPQPISFGLSQSGTGSTNLGTVYVDSNGNDVADTGEGVADVFVFADLDGDGRPDLGEPNTRTNADGTYNLNFQGTGSFDIRLIVPAGYGFDTPSDGINTVVFDGTSVSGTGDFILRASRDFGDALESYGTLLADNGASHGIVEGLSIGTLPDRETNGQPSADASGDDTAGTDDEDGVRLLTPLGPGNLGTFEVIVNNTTGRPAYLQGFMDFNADGDFSDAGEQFAVNVSVASSTSSQTVSVPISVPANAAIGSTFARFRLSQTTGVGATGFAETGEVEDYTFPILTAAEIANDDEVSVSRNTLSNRLDILANDFDTTENPLRIESIDRTNLRGVVVIASDGKSIDYTPPNGFVGRDSFTYTVVDSFGTRSTAEVFVTVTFQSNVPIAVDDSFEVPEGSVNRALNVLDNDVASTQGGLIITSVTPGSAGANIQIIGGGQSLRYTPVPGFNGTEQFTYSIQDTAGQISTAEVTVNLLPGTRADDIVDFQIGVFDPVNINTPLTNVRVGDEFLVRVTVEDLRQLAAPEGVASAFLDLLYTDALVAVSNTGLNPSFPFDITFGPLFSGSENFLQRANADTPGLLDEVGGVQPITDQTEHTGPVELFTLRMVALSPGVAQFIGDPADADVSETVILASDDALLVNEQRYGRAELIILPASDNFTSAIDDSFPDGRDSDGNLIVNSAVNRNRLDVLGNDNLGPTGTIREFGLVTNPSFGTVIIEDNGTPDNLNDDYFSYRANGNANGLERFTYLIVTEDDVRSTAEVTIPLGNVNNNAVVAIDFALVNEAGTPITSVSVGDTFGVQVNVEDLRTFGSTFVFAGYLDVLYSSGLIMPVPGDSGSEFNFDVDFGAGYVADAGVGTAIRRGIIDEFGTLSSADTVDDGVNPALLATLYFEAIASGTATVVGSPADSSPFQDTLLFGEDEPIEVSQIRYDKLSITIGGGSGEGEAVQNPVLAPDVNNDGSVSPIDALLIINEMSRLPAEGEAGSSTRSSYFTDVNGDRRTSAIDALQVINYLTRMNNSRESEGEAIVAPLAASTSTDLGSTVASDSIFTDLSQSDQVLSTDSPSVAASLGPVVASTDSSISDDDETDILDLLADDVQGLWN</sequence>
<feature type="domain" description="GEVED" evidence="2">
    <location>
        <begin position="790"/>
        <end position="868"/>
    </location>
</feature>
<proteinExistence type="predicted"/>
<evidence type="ECO:0000313" key="3">
    <source>
        <dbReference type="EMBL" id="TWT53763.1"/>
    </source>
</evidence>
<keyword evidence="4" id="KW-1185">Reference proteome</keyword>
<comment type="caution">
    <text evidence="3">The sequence shown here is derived from an EMBL/GenBank/DDBJ whole genome shotgun (WGS) entry which is preliminary data.</text>
</comment>
<feature type="region of interest" description="Disordered" evidence="1">
    <location>
        <begin position="733"/>
        <end position="763"/>
    </location>
</feature>
<evidence type="ECO:0000256" key="1">
    <source>
        <dbReference type="SAM" id="MobiDB-lite"/>
    </source>
</evidence>
<dbReference type="OrthoDB" id="227529at2"/>
<dbReference type="InterPro" id="IPR036439">
    <property type="entry name" value="Dockerin_dom_sf"/>
</dbReference>
<dbReference type="Pfam" id="PF00404">
    <property type="entry name" value="Dockerin_1"/>
    <property type="match status" value="1"/>
</dbReference>
<dbReference type="Gene3D" id="2.60.40.10">
    <property type="entry name" value="Immunoglobulins"/>
    <property type="match status" value="2"/>
</dbReference>
<dbReference type="EMBL" id="SJPI01000001">
    <property type="protein sequence ID" value="TWT53763.1"/>
    <property type="molecule type" value="Genomic_DNA"/>
</dbReference>
<protein>
    <submittedName>
        <fullName evidence="3">Dockerin type I repeat protein</fullName>
    </submittedName>
</protein>
<organism evidence="3 4">
    <name type="scientific">Rubripirellula amarantea</name>
    <dbReference type="NCBI Taxonomy" id="2527999"/>
    <lineage>
        <taxon>Bacteria</taxon>
        <taxon>Pseudomonadati</taxon>
        <taxon>Planctomycetota</taxon>
        <taxon>Planctomycetia</taxon>
        <taxon>Pirellulales</taxon>
        <taxon>Pirellulaceae</taxon>
        <taxon>Rubripirellula</taxon>
    </lineage>
</organism>
<evidence type="ECO:0000259" key="2">
    <source>
        <dbReference type="Pfam" id="PF20009"/>
    </source>
</evidence>
<dbReference type="InterPro" id="IPR013783">
    <property type="entry name" value="Ig-like_fold"/>
</dbReference>
<name>A0A5C5WUT3_9BACT</name>
<dbReference type="RefSeq" id="WP_146513919.1">
    <property type="nucleotide sequence ID" value="NZ_SJPI01000001.1"/>
</dbReference>
<dbReference type="InterPro" id="IPR002105">
    <property type="entry name" value="Dockerin_1_rpt"/>
</dbReference>
<feature type="region of interest" description="Disordered" evidence="1">
    <location>
        <begin position="1"/>
        <end position="21"/>
    </location>
</feature>
<reference evidence="3 4" key="1">
    <citation type="submission" date="2019-02" db="EMBL/GenBank/DDBJ databases">
        <title>Deep-cultivation of Planctomycetes and their phenomic and genomic characterization uncovers novel biology.</title>
        <authorList>
            <person name="Wiegand S."/>
            <person name="Jogler M."/>
            <person name="Boedeker C."/>
            <person name="Pinto D."/>
            <person name="Vollmers J."/>
            <person name="Rivas-Marin E."/>
            <person name="Kohn T."/>
            <person name="Peeters S.H."/>
            <person name="Heuer A."/>
            <person name="Rast P."/>
            <person name="Oberbeckmann S."/>
            <person name="Bunk B."/>
            <person name="Jeske O."/>
            <person name="Meyerdierks A."/>
            <person name="Storesund J.E."/>
            <person name="Kallscheuer N."/>
            <person name="Luecker S."/>
            <person name="Lage O.M."/>
            <person name="Pohl T."/>
            <person name="Merkel B.J."/>
            <person name="Hornburger P."/>
            <person name="Mueller R.-W."/>
            <person name="Bruemmer F."/>
            <person name="Labrenz M."/>
            <person name="Spormann A.M."/>
            <person name="Op Den Camp H."/>
            <person name="Overmann J."/>
            <person name="Amann R."/>
            <person name="Jetten M.S.M."/>
            <person name="Mascher T."/>
            <person name="Medema M.H."/>
            <person name="Devos D.P."/>
            <person name="Kaster A.-K."/>
            <person name="Ovreas L."/>
            <person name="Rohde M."/>
            <person name="Galperin M.Y."/>
            <person name="Jogler C."/>
        </authorList>
    </citation>
    <scope>NUCLEOTIDE SEQUENCE [LARGE SCALE GENOMIC DNA]</scope>
    <source>
        <strain evidence="3 4">Pla22</strain>
    </source>
</reference>
<dbReference type="Gene3D" id="2.60.40.3440">
    <property type="match status" value="2"/>
</dbReference>
<evidence type="ECO:0000313" key="4">
    <source>
        <dbReference type="Proteomes" id="UP000316598"/>
    </source>
</evidence>
<dbReference type="Pfam" id="PF20009">
    <property type="entry name" value="GEVED"/>
    <property type="match status" value="1"/>
</dbReference>
<dbReference type="GO" id="GO:0004553">
    <property type="term" value="F:hydrolase activity, hydrolyzing O-glycosyl compounds"/>
    <property type="evidence" value="ECO:0007669"/>
    <property type="project" value="InterPro"/>
</dbReference>
<dbReference type="GO" id="GO:0000272">
    <property type="term" value="P:polysaccharide catabolic process"/>
    <property type="evidence" value="ECO:0007669"/>
    <property type="project" value="InterPro"/>
</dbReference>
<dbReference type="SUPFAM" id="SSF63446">
    <property type="entry name" value="Type I dockerin domain"/>
    <property type="match status" value="1"/>
</dbReference>
<dbReference type="Proteomes" id="UP000316598">
    <property type="component" value="Unassembled WGS sequence"/>
</dbReference>
<dbReference type="Gene3D" id="1.10.1330.10">
    <property type="entry name" value="Dockerin domain"/>
    <property type="match status" value="1"/>
</dbReference>
<accession>A0A5C5WUT3</accession>
<dbReference type="InterPro" id="IPR045474">
    <property type="entry name" value="GEVED"/>
</dbReference>
<gene>
    <name evidence="3" type="ORF">Pla22_13950</name>
</gene>
<dbReference type="Pfam" id="PF17963">
    <property type="entry name" value="Big_9"/>
    <property type="match status" value="2"/>
</dbReference>